<dbReference type="EMBL" id="BAAADU010000002">
    <property type="protein sequence ID" value="GAA0647963.1"/>
    <property type="molecule type" value="Genomic_DNA"/>
</dbReference>
<keyword evidence="2" id="KW-1185">Reference proteome</keyword>
<comment type="caution">
    <text evidence="1">The sequence shown here is derived from an EMBL/GenBank/DDBJ whole genome shotgun (WGS) entry which is preliminary data.</text>
</comment>
<evidence type="ECO:0000313" key="2">
    <source>
        <dbReference type="Proteomes" id="UP001500194"/>
    </source>
</evidence>
<dbReference type="RefSeq" id="WP_227261487.1">
    <property type="nucleotide sequence ID" value="NZ_BAAADU010000002.1"/>
</dbReference>
<name>A0AAV3T008_9EURY</name>
<protein>
    <submittedName>
        <fullName evidence="1">Uncharacterized protein</fullName>
    </submittedName>
</protein>
<evidence type="ECO:0000313" key="1">
    <source>
        <dbReference type="EMBL" id="GAA0647963.1"/>
    </source>
</evidence>
<sequence>MSEELARALTRVAPGDRAHATTDSQRYTAVVTTTEHDDTGVRVAAVPETGDDWLELRATRTAGEWTPPTVHRLQHPEDDWTKLGRLVTLDLE</sequence>
<gene>
    <name evidence="1" type="ORF">GCM10009019_08060</name>
</gene>
<accession>A0AAV3T008</accession>
<organism evidence="1 2">
    <name type="scientific">Salarchaeum japonicum</name>
    <dbReference type="NCBI Taxonomy" id="555573"/>
    <lineage>
        <taxon>Archaea</taxon>
        <taxon>Methanobacteriati</taxon>
        <taxon>Methanobacteriota</taxon>
        <taxon>Stenosarchaea group</taxon>
        <taxon>Halobacteria</taxon>
        <taxon>Halobacteriales</taxon>
        <taxon>Halobacteriaceae</taxon>
    </lineage>
</organism>
<proteinExistence type="predicted"/>
<dbReference type="AlphaFoldDB" id="A0AAV3T008"/>
<dbReference type="GeneID" id="68572071"/>
<dbReference type="Proteomes" id="UP001500194">
    <property type="component" value="Unassembled WGS sequence"/>
</dbReference>
<reference evidence="1 2" key="1">
    <citation type="journal article" date="2019" name="Int. J. Syst. Evol. Microbiol.">
        <title>The Global Catalogue of Microorganisms (GCM) 10K type strain sequencing project: providing services to taxonomists for standard genome sequencing and annotation.</title>
        <authorList>
            <consortium name="The Broad Institute Genomics Platform"/>
            <consortium name="The Broad Institute Genome Sequencing Center for Infectious Disease"/>
            <person name="Wu L."/>
            <person name="Ma J."/>
        </authorList>
    </citation>
    <scope>NUCLEOTIDE SEQUENCE [LARGE SCALE GENOMIC DNA]</scope>
    <source>
        <strain evidence="1 2">JCM 16327</strain>
    </source>
</reference>